<dbReference type="AlphaFoldDB" id="A0A379JY07"/>
<gene>
    <name evidence="1" type="ORF">NCTC10692_03751</name>
</gene>
<dbReference type="EMBL" id="UGUV01000002">
    <property type="protein sequence ID" value="SUD53236.1"/>
    <property type="molecule type" value="Genomic_DNA"/>
</dbReference>
<organism evidence="1 2">
    <name type="scientific">Ectopseudomonas oleovorans</name>
    <name type="common">Pseudomonas oleovorans</name>
    <dbReference type="NCBI Taxonomy" id="301"/>
    <lineage>
        <taxon>Bacteria</taxon>
        <taxon>Pseudomonadati</taxon>
        <taxon>Pseudomonadota</taxon>
        <taxon>Gammaproteobacteria</taxon>
        <taxon>Pseudomonadales</taxon>
        <taxon>Pseudomonadaceae</taxon>
        <taxon>Ectopseudomonas</taxon>
    </lineage>
</organism>
<evidence type="ECO:0000313" key="2">
    <source>
        <dbReference type="Proteomes" id="UP000255303"/>
    </source>
</evidence>
<protein>
    <submittedName>
        <fullName evidence="1">Uncharacterized protein</fullName>
    </submittedName>
</protein>
<name>A0A379JY07_ECTOL</name>
<dbReference type="Proteomes" id="UP000255303">
    <property type="component" value="Unassembled WGS sequence"/>
</dbReference>
<reference evidence="1 2" key="1">
    <citation type="submission" date="2018-06" db="EMBL/GenBank/DDBJ databases">
        <authorList>
            <consortium name="Pathogen Informatics"/>
            <person name="Doyle S."/>
        </authorList>
    </citation>
    <scope>NUCLEOTIDE SEQUENCE [LARGE SCALE GENOMIC DNA]</scope>
    <source>
        <strain evidence="1 2">NCTC10692</strain>
    </source>
</reference>
<evidence type="ECO:0000313" key="1">
    <source>
        <dbReference type="EMBL" id="SUD53236.1"/>
    </source>
</evidence>
<proteinExistence type="predicted"/>
<sequence length="75" mass="8420">MHAATGLHRHHTRLQLAEKIQHLMPFELLAAFDLLMAVDTMNLKNLLCQIHAYAFKFHAGSPSGIVCFTTFSLAQ</sequence>
<accession>A0A379JY07</accession>